<comment type="similarity">
    <text evidence="2 10">Belongs to the CobT family.</text>
</comment>
<comment type="function">
    <text evidence="10">Catalyzes the synthesis of alpha-ribazole-5'-phosphate from nicotinate mononucleotide (NAMN) and 5,6-dimethylbenzimidazole (DMB).</text>
</comment>
<evidence type="ECO:0000313" key="11">
    <source>
        <dbReference type="EMBL" id="KAB1442801.1"/>
    </source>
</evidence>
<name>A0A6N6N4Y3_9BACT</name>
<comment type="pathway">
    <text evidence="1 10">Nucleoside biosynthesis; alpha-ribazole biosynthesis; alpha-ribazole from 5,6-dimethylbenzimidazole: step 1/2.</text>
</comment>
<dbReference type="EMBL" id="WAIE01000001">
    <property type="protein sequence ID" value="KAB1442801.1"/>
    <property type="molecule type" value="Genomic_DNA"/>
</dbReference>
<dbReference type="SUPFAM" id="SSF52733">
    <property type="entry name" value="Nicotinate mononucleotide:5,6-dimethylbenzimidazole phosphoribosyltransferase (CobT)"/>
    <property type="match status" value="1"/>
</dbReference>
<evidence type="ECO:0000256" key="4">
    <source>
        <dbReference type="ARBA" id="ARBA00015486"/>
    </source>
</evidence>
<dbReference type="FunFam" id="3.40.50.10210:FF:000001">
    <property type="entry name" value="Nicotinate-nucleotide--dimethylbenzimidazole phosphoribosyltransferase"/>
    <property type="match status" value="1"/>
</dbReference>
<evidence type="ECO:0000256" key="2">
    <source>
        <dbReference type="ARBA" id="ARBA00007110"/>
    </source>
</evidence>
<keyword evidence="5 10" id="KW-0169">Cobalamin biosynthesis</keyword>
<accession>A0A6N6N4Y3</accession>
<dbReference type="Gene3D" id="1.10.1610.10">
    <property type="match status" value="1"/>
</dbReference>
<evidence type="ECO:0000256" key="7">
    <source>
        <dbReference type="ARBA" id="ARBA00022679"/>
    </source>
</evidence>
<keyword evidence="6 10" id="KW-0328">Glycosyltransferase</keyword>
<dbReference type="EC" id="2.4.2.21" evidence="3 10"/>
<dbReference type="InterPro" id="IPR003200">
    <property type="entry name" value="Nict_dMeBzImd_PRibTrfase"/>
</dbReference>
<evidence type="ECO:0000313" key="12">
    <source>
        <dbReference type="Proteomes" id="UP000438699"/>
    </source>
</evidence>
<reference evidence="11 12" key="1">
    <citation type="journal article" date="2017" name="Int. J. Syst. Evol. Microbiol.">
        <title>Desulfovibrio senegalensis sp. nov., a mesophilic sulfate reducer isolated from marine sediment.</title>
        <authorList>
            <person name="Thioye A."/>
            <person name="Gam Z.B.A."/>
            <person name="Mbengue M."/>
            <person name="Cayol J.L."/>
            <person name="Joseph-Bartoli M."/>
            <person name="Toure-Kane C."/>
            <person name="Labat M."/>
        </authorList>
    </citation>
    <scope>NUCLEOTIDE SEQUENCE [LARGE SCALE GENOMIC DNA]</scope>
    <source>
        <strain evidence="11 12">DSM 101509</strain>
    </source>
</reference>
<protein>
    <recommendedName>
        <fullName evidence="4 10">Nicotinate-nucleotide--dimethylbenzimidazole phosphoribosyltransferase</fullName>
        <shortName evidence="10">NN:DBI PRT</shortName>
        <ecNumber evidence="3 10">2.4.2.21</ecNumber>
    </recommendedName>
    <alternativeName>
        <fullName evidence="8 10">N(1)-alpha-phosphoribosyltransferase</fullName>
    </alternativeName>
</protein>
<gene>
    <name evidence="10 11" type="primary">cobT</name>
    <name evidence="11" type="ORF">F8A88_00555</name>
</gene>
<dbReference type="PANTHER" id="PTHR43463">
    <property type="entry name" value="NICOTINATE-NUCLEOTIDE--DIMETHYLBENZIMIDAZOLE PHOSPHORIBOSYLTRANSFERASE"/>
    <property type="match status" value="1"/>
</dbReference>
<evidence type="ECO:0000256" key="5">
    <source>
        <dbReference type="ARBA" id="ARBA00022573"/>
    </source>
</evidence>
<evidence type="ECO:0000256" key="3">
    <source>
        <dbReference type="ARBA" id="ARBA00011991"/>
    </source>
</evidence>
<proteinExistence type="inferred from homology"/>
<evidence type="ECO:0000256" key="1">
    <source>
        <dbReference type="ARBA" id="ARBA00005049"/>
    </source>
</evidence>
<comment type="catalytic activity">
    <reaction evidence="9 10">
        <text>5,6-dimethylbenzimidazole + nicotinate beta-D-ribonucleotide = alpha-ribazole 5'-phosphate + nicotinate + H(+)</text>
        <dbReference type="Rhea" id="RHEA:11196"/>
        <dbReference type="ChEBI" id="CHEBI:15378"/>
        <dbReference type="ChEBI" id="CHEBI:15890"/>
        <dbReference type="ChEBI" id="CHEBI:32544"/>
        <dbReference type="ChEBI" id="CHEBI:57502"/>
        <dbReference type="ChEBI" id="CHEBI:57918"/>
        <dbReference type="EC" id="2.4.2.21"/>
    </reaction>
</comment>
<evidence type="ECO:0000256" key="9">
    <source>
        <dbReference type="ARBA" id="ARBA00047340"/>
    </source>
</evidence>
<evidence type="ECO:0000256" key="10">
    <source>
        <dbReference type="HAMAP-Rule" id="MF_00230"/>
    </source>
</evidence>
<comment type="caution">
    <text evidence="11">The sequence shown here is derived from an EMBL/GenBank/DDBJ whole genome shotgun (WGS) entry which is preliminary data.</text>
</comment>
<feature type="active site" description="Proton acceptor" evidence="10">
    <location>
        <position position="321"/>
    </location>
</feature>
<sequence length="352" mass="36326">MQRIQSIINDICPVDSTLAATGQAHLDNLTKPQGSLGRLEELALQLFLINNGNPPAPDPCRIYTVAGDHGVVAQGVSAAPQAVTRQMVLNFLNGGAGINALAATANAELRVVDAGVCGDDFPAHPALIRNKIAPGTADLSHGPAMSREQCLDALLLGAKLADSALADGVRTLGTGEMGIGNTTPSTALYCAYLNLDPEDVSGPGAGAPPEMVRRKAQVVRDGLHANRDAVESGDPLRILAALGGLEIATLTGMILKGAHNRQAICVDGFISTAAFVAAWRMNPAVADYCVLSHASAEPGHARAMQAMGLTPLLHLDMRLGEGTGAACAMFLLRAAAAIYNNMATFDQAGVSV</sequence>
<dbReference type="RefSeq" id="WP_151148992.1">
    <property type="nucleotide sequence ID" value="NZ_WAIE01000001.1"/>
</dbReference>
<dbReference type="GO" id="GO:0008939">
    <property type="term" value="F:nicotinate-nucleotide-dimethylbenzimidazole phosphoribosyltransferase activity"/>
    <property type="evidence" value="ECO:0007669"/>
    <property type="project" value="UniProtKB-UniRule"/>
</dbReference>
<dbReference type="UniPathway" id="UPA00061">
    <property type="reaction ID" value="UER00516"/>
</dbReference>
<evidence type="ECO:0000256" key="8">
    <source>
        <dbReference type="ARBA" id="ARBA00030686"/>
    </source>
</evidence>
<organism evidence="11 12">
    <name type="scientific">Pseudodesulfovibrio senegalensis</name>
    <dbReference type="NCBI Taxonomy" id="1721087"/>
    <lineage>
        <taxon>Bacteria</taxon>
        <taxon>Pseudomonadati</taxon>
        <taxon>Thermodesulfobacteriota</taxon>
        <taxon>Desulfovibrionia</taxon>
        <taxon>Desulfovibrionales</taxon>
        <taxon>Desulfovibrionaceae</taxon>
    </lineage>
</organism>
<dbReference type="OrthoDB" id="9781491at2"/>
<dbReference type="AlphaFoldDB" id="A0A6N6N4Y3"/>
<dbReference type="InterPro" id="IPR023195">
    <property type="entry name" value="Nict_dMeBzImd_PRibTrfase_N"/>
</dbReference>
<dbReference type="GO" id="GO:0009236">
    <property type="term" value="P:cobalamin biosynthetic process"/>
    <property type="evidence" value="ECO:0007669"/>
    <property type="project" value="UniProtKB-UniRule"/>
</dbReference>
<dbReference type="HAMAP" id="MF_00230">
    <property type="entry name" value="CobT"/>
    <property type="match status" value="1"/>
</dbReference>
<dbReference type="Pfam" id="PF02277">
    <property type="entry name" value="DBI_PRT"/>
    <property type="match status" value="1"/>
</dbReference>
<dbReference type="CDD" id="cd02439">
    <property type="entry name" value="DMB-PRT_CobT"/>
    <property type="match status" value="1"/>
</dbReference>
<dbReference type="PANTHER" id="PTHR43463:SF1">
    <property type="entry name" value="NICOTINATE-NUCLEOTIDE--DIMETHYLBENZIMIDAZOLE PHOSPHORIBOSYLTRANSFERASE"/>
    <property type="match status" value="1"/>
</dbReference>
<dbReference type="InterPro" id="IPR017846">
    <property type="entry name" value="Nict_dMeBzImd_PRibTrfase_bact"/>
</dbReference>
<dbReference type="Gene3D" id="3.40.50.10210">
    <property type="match status" value="1"/>
</dbReference>
<evidence type="ECO:0000256" key="6">
    <source>
        <dbReference type="ARBA" id="ARBA00022676"/>
    </source>
</evidence>
<dbReference type="Proteomes" id="UP000438699">
    <property type="component" value="Unassembled WGS sequence"/>
</dbReference>
<dbReference type="InterPro" id="IPR036087">
    <property type="entry name" value="Nict_dMeBzImd_PRibTrfase_sf"/>
</dbReference>
<keyword evidence="7 10" id="KW-0808">Transferase</keyword>
<keyword evidence="12" id="KW-1185">Reference proteome</keyword>
<dbReference type="NCBIfam" id="TIGR03160">
    <property type="entry name" value="cobT_DBIPRT"/>
    <property type="match status" value="1"/>
</dbReference>
<dbReference type="NCBIfam" id="NF000996">
    <property type="entry name" value="PRK00105.1"/>
    <property type="match status" value="1"/>
</dbReference>